<keyword evidence="4" id="KW-1185">Reference proteome</keyword>
<organism evidence="3 4">
    <name type="scientific">Bosea vestrisii</name>
    <dbReference type="NCBI Taxonomy" id="151416"/>
    <lineage>
        <taxon>Bacteria</taxon>
        <taxon>Pseudomonadati</taxon>
        <taxon>Pseudomonadota</taxon>
        <taxon>Alphaproteobacteria</taxon>
        <taxon>Hyphomicrobiales</taxon>
        <taxon>Boseaceae</taxon>
        <taxon>Bosea</taxon>
    </lineage>
</organism>
<proteinExistence type="predicted"/>
<comment type="caution">
    <text evidence="3">The sequence shown here is derived from an EMBL/GenBank/DDBJ whole genome shotgun (WGS) entry which is preliminary data.</text>
</comment>
<dbReference type="Pfam" id="PF01548">
    <property type="entry name" value="DEDD_Tnp_IS110"/>
    <property type="match status" value="1"/>
</dbReference>
<feature type="domain" description="Transposase IS110-like N-terminal" evidence="1">
    <location>
        <begin position="8"/>
        <end position="147"/>
    </location>
</feature>
<protein>
    <submittedName>
        <fullName evidence="3">IS110 family transposase</fullName>
    </submittedName>
</protein>
<evidence type="ECO:0000259" key="2">
    <source>
        <dbReference type="Pfam" id="PF02371"/>
    </source>
</evidence>
<evidence type="ECO:0000313" key="4">
    <source>
        <dbReference type="Proteomes" id="UP001596104"/>
    </source>
</evidence>
<dbReference type="Pfam" id="PF02371">
    <property type="entry name" value="Transposase_20"/>
    <property type="match status" value="1"/>
</dbReference>
<evidence type="ECO:0000313" key="3">
    <source>
        <dbReference type="EMBL" id="MFC5396143.1"/>
    </source>
</evidence>
<reference evidence="4" key="1">
    <citation type="journal article" date="2019" name="Int. J. Syst. Evol. Microbiol.">
        <title>The Global Catalogue of Microorganisms (GCM) 10K type strain sequencing project: providing services to taxonomists for standard genome sequencing and annotation.</title>
        <authorList>
            <consortium name="The Broad Institute Genomics Platform"/>
            <consortium name="The Broad Institute Genome Sequencing Center for Infectious Disease"/>
            <person name="Wu L."/>
            <person name="Ma J."/>
        </authorList>
    </citation>
    <scope>NUCLEOTIDE SEQUENCE [LARGE SCALE GENOMIC DNA]</scope>
    <source>
        <strain evidence="4">CGMCC 1.16326</strain>
    </source>
</reference>
<dbReference type="InterPro" id="IPR003346">
    <property type="entry name" value="Transposase_20"/>
</dbReference>
<dbReference type="InterPro" id="IPR047650">
    <property type="entry name" value="Transpos_IS110"/>
</dbReference>
<dbReference type="PANTHER" id="PTHR33055">
    <property type="entry name" value="TRANSPOSASE FOR INSERTION SEQUENCE ELEMENT IS1111A"/>
    <property type="match status" value="1"/>
</dbReference>
<evidence type="ECO:0000259" key="1">
    <source>
        <dbReference type="Pfam" id="PF01548"/>
    </source>
</evidence>
<dbReference type="Proteomes" id="UP001596104">
    <property type="component" value="Unassembled WGS sequence"/>
</dbReference>
<dbReference type="EMBL" id="JBHSLV010000069">
    <property type="protein sequence ID" value="MFC5396143.1"/>
    <property type="molecule type" value="Genomic_DNA"/>
</dbReference>
<dbReference type="RefSeq" id="WP_377012458.1">
    <property type="nucleotide sequence ID" value="NZ_JBHSLV010000069.1"/>
</dbReference>
<dbReference type="PANTHER" id="PTHR33055:SF13">
    <property type="entry name" value="TRANSPOSASE"/>
    <property type="match status" value="1"/>
</dbReference>
<accession>A0ABW0HFW6</accession>
<gene>
    <name evidence="3" type="ORF">ACFPPC_26230</name>
</gene>
<dbReference type="InterPro" id="IPR002525">
    <property type="entry name" value="Transp_IS110-like_N"/>
</dbReference>
<feature type="domain" description="Transposase IS116/IS110/IS902 C-terminal" evidence="2">
    <location>
        <begin position="192"/>
        <end position="273"/>
    </location>
</feature>
<name>A0ABW0HFW6_9HYPH</name>
<sequence>MIRIERYVGIDVSKARLDVHVRPEAEVLVFANDEAGIAALCTQLQQATGPCLAVLEATGALQERAAAALCAAGIFVAVVNPRQVRDFARATGRLAKTDRLDAAVIAAFAEAVKPEPRPLPDEARKALIDRVTRRRQLVEMRASEKIRRSQITPKLRSSLEAHIAFLDKEIAALDDEIGTSLRHSPAWRSEDDLLASVPGVGPVLRAALIAKLPELGQLTRRQIAALVGVAPINRDSGLMRGKRVIAGGRADLRTLLYMAALTAIRCNPTLKAFNARLRAAGKPSKLAITACMRKLITILNAIIRNKSPWRCA</sequence>